<evidence type="ECO:0000256" key="7">
    <source>
        <dbReference type="ARBA" id="ARBA00030998"/>
    </source>
</evidence>
<dbReference type="InterPro" id="IPR036161">
    <property type="entry name" value="RPB6/omega-like_sf"/>
</dbReference>
<evidence type="ECO:0000256" key="3">
    <source>
        <dbReference type="ARBA" id="ARBA00013725"/>
    </source>
</evidence>
<sequence>MKVEELTAKVLAQNPNMDRYQLAIAVAKRCDELENGATSKLNVNTSHIKSADLALMEIAEGLIVVKGFTKKAE</sequence>
<evidence type="ECO:0000256" key="5">
    <source>
        <dbReference type="ARBA" id="ARBA00023163"/>
    </source>
</evidence>
<dbReference type="KEGG" id="spal:FM071_03060"/>
<evidence type="ECO:0000256" key="6">
    <source>
        <dbReference type="ARBA" id="ARBA00029924"/>
    </source>
</evidence>
<dbReference type="Pfam" id="PF01192">
    <property type="entry name" value="RNA_pol_Rpb6"/>
    <property type="match status" value="1"/>
</dbReference>
<keyword evidence="5" id="KW-0804">Transcription</keyword>
<dbReference type="GO" id="GO:0000428">
    <property type="term" value="C:DNA-directed RNA polymerase complex"/>
    <property type="evidence" value="ECO:0007669"/>
    <property type="project" value="UniProtKB-KW"/>
</dbReference>
<dbReference type="Proteomes" id="UP000593580">
    <property type="component" value="Chromosome"/>
</dbReference>
<dbReference type="AlphaFoldDB" id="A0A7M1B6G9"/>
<dbReference type="EMBL" id="CP041406">
    <property type="protein sequence ID" value="QOP45314.1"/>
    <property type="molecule type" value="Genomic_DNA"/>
</dbReference>
<dbReference type="GO" id="GO:0006351">
    <property type="term" value="P:DNA-templated transcription"/>
    <property type="evidence" value="ECO:0007669"/>
    <property type="project" value="InterPro"/>
</dbReference>
<keyword evidence="4 9" id="KW-0240">DNA-directed RNA polymerase</keyword>
<comment type="similarity">
    <text evidence="1">Belongs to the RNA polymerase subunit omega family.</text>
</comment>
<evidence type="ECO:0000256" key="2">
    <source>
        <dbReference type="ARBA" id="ARBA00012418"/>
    </source>
</evidence>
<dbReference type="SUPFAM" id="SSF63562">
    <property type="entry name" value="RPB6/omega subunit-like"/>
    <property type="match status" value="1"/>
</dbReference>
<evidence type="ECO:0000256" key="8">
    <source>
        <dbReference type="ARBA" id="ARBA00048552"/>
    </source>
</evidence>
<reference evidence="9 10" key="1">
    <citation type="submission" date="2019-07" db="EMBL/GenBank/DDBJ databases">
        <title>Sulfurimonas paralvinellae sp. nov., a novel mesophilic, hydrogen- and sulfur-oxidizing chemolithoautotroph within the Epsilonproteo- bacteria isolated from a deep-sea hydrothermal vent polychaete nest, reclassification of Thiomicrospira denitrificans as Sulfurimonas denitrificans comb. nov. and emended description of the genus Sulfurimonas.</title>
        <authorList>
            <person name="Wang S."/>
            <person name="Jiang L."/>
            <person name="Shao Z."/>
        </authorList>
    </citation>
    <scope>NUCLEOTIDE SEQUENCE [LARGE SCALE GENOMIC DNA]</scope>
    <source>
        <strain evidence="9 10">GO25</strain>
    </source>
</reference>
<gene>
    <name evidence="9" type="ORF">FM071_03060</name>
</gene>
<dbReference type="Gene3D" id="3.90.940.10">
    <property type="match status" value="1"/>
</dbReference>
<dbReference type="InterPro" id="IPR006110">
    <property type="entry name" value="Pol_omega/Rpo6/RPB6"/>
</dbReference>
<dbReference type="RefSeq" id="WP_193111561.1">
    <property type="nucleotide sequence ID" value="NZ_CP041406.1"/>
</dbReference>
<accession>A0A7M1B6G9</accession>
<dbReference type="GO" id="GO:0003899">
    <property type="term" value="F:DNA-directed RNA polymerase activity"/>
    <property type="evidence" value="ECO:0007669"/>
    <property type="project" value="UniProtKB-EC"/>
</dbReference>
<dbReference type="GO" id="GO:0003677">
    <property type="term" value="F:DNA binding"/>
    <property type="evidence" value="ECO:0007669"/>
    <property type="project" value="InterPro"/>
</dbReference>
<keyword evidence="10" id="KW-1185">Reference proteome</keyword>
<evidence type="ECO:0000313" key="9">
    <source>
        <dbReference type="EMBL" id="QOP45314.1"/>
    </source>
</evidence>
<evidence type="ECO:0000256" key="1">
    <source>
        <dbReference type="ARBA" id="ARBA00006711"/>
    </source>
</evidence>
<protein>
    <recommendedName>
        <fullName evidence="3">DNA-directed RNA polymerase subunit omega</fullName>
        <ecNumber evidence="2">2.7.7.6</ecNumber>
    </recommendedName>
    <alternativeName>
        <fullName evidence="7">RNA polymerase omega subunit</fullName>
    </alternativeName>
    <alternativeName>
        <fullName evidence="6">Transcriptase subunit omega</fullName>
    </alternativeName>
</protein>
<name>A0A7M1B6G9_9BACT</name>
<dbReference type="EC" id="2.7.7.6" evidence="2"/>
<organism evidence="9 10">
    <name type="scientific">Sulfurimonas paralvinellae</name>
    <dbReference type="NCBI Taxonomy" id="317658"/>
    <lineage>
        <taxon>Bacteria</taxon>
        <taxon>Pseudomonadati</taxon>
        <taxon>Campylobacterota</taxon>
        <taxon>Epsilonproteobacteria</taxon>
        <taxon>Campylobacterales</taxon>
        <taxon>Sulfurimonadaceae</taxon>
        <taxon>Sulfurimonas</taxon>
    </lineage>
</organism>
<evidence type="ECO:0000313" key="10">
    <source>
        <dbReference type="Proteomes" id="UP000593580"/>
    </source>
</evidence>
<evidence type="ECO:0000256" key="4">
    <source>
        <dbReference type="ARBA" id="ARBA00022478"/>
    </source>
</evidence>
<proteinExistence type="inferred from homology"/>
<comment type="catalytic activity">
    <reaction evidence="8">
        <text>RNA(n) + a ribonucleoside 5'-triphosphate = RNA(n+1) + diphosphate</text>
        <dbReference type="Rhea" id="RHEA:21248"/>
        <dbReference type="Rhea" id="RHEA-COMP:14527"/>
        <dbReference type="Rhea" id="RHEA-COMP:17342"/>
        <dbReference type="ChEBI" id="CHEBI:33019"/>
        <dbReference type="ChEBI" id="CHEBI:61557"/>
        <dbReference type="ChEBI" id="CHEBI:140395"/>
        <dbReference type="EC" id="2.7.7.6"/>
    </reaction>
</comment>
<dbReference type="SMART" id="SM01409">
    <property type="entry name" value="RNA_pol_Rpb6"/>
    <property type="match status" value="1"/>
</dbReference>